<accession>A0A1I3ZGT3</accession>
<evidence type="ECO:0000256" key="2">
    <source>
        <dbReference type="ARBA" id="ARBA00022679"/>
    </source>
</evidence>
<evidence type="ECO:0000313" key="5">
    <source>
        <dbReference type="EMBL" id="SFK43328.1"/>
    </source>
</evidence>
<evidence type="ECO:0000259" key="3">
    <source>
        <dbReference type="Pfam" id="PF01648"/>
    </source>
</evidence>
<name>A0A1I3ZGT3_9ACTN</name>
<dbReference type="GO" id="GO:0008897">
    <property type="term" value="F:holo-[acyl-carrier-protein] synthase activity"/>
    <property type="evidence" value="ECO:0007669"/>
    <property type="project" value="InterPro"/>
</dbReference>
<proteinExistence type="inferred from homology"/>
<gene>
    <name evidence="5" type="ORF">SAMN05216275_12510</name>
</gene>
<dbReference type="InterPro" id="IPR037143">
    <property type="entry name" value="4-PPantetheinyl_Trfase_dom_sf"/>
</dbReference>
<dbReference type="Gene3D" id="3.90.470.20">
    <property type="entry name" value="4'-phosphopantetheinyl transferase domain"/>
    <property type="match status" value="2"/>
</dbReference>
<feature type="domain" description="4'-phosphopantetheinyl transferase N-terminal" evidence="4">
    <location>
        <begin position="18"/>
        <end position="111"/>
    </location>
</feature>
<protein>
    <submittedName>
        <fullName evidence="5">4'-phosphopantetheinyl transferase</fullName>
    </submittedName>
</protein>
<sequence>MITPVLQTGECSVWWADPRDQPTDVLTSVLSGTELKRASTYHRDQDRRRFLTACWLLRTTAAAQLGVSPADVAVERRCPDCDKPHGKPYVRSVGIELHVSVSHAGNRVAVALSTAGALGVDVEEVPTGPVDGLAQCALSPAELAILQALPEHKQNAAFARMWVCKEAVLKATGHGLRIPPDQVEVSSPQEDPALLGWPLDIHPSTVQIHPLDPGGGYAGVVAVIAGDLPITVAESDALDLRPIRLSAAVSMAA</sequence>
<evidence type="ECO:0000313" key="6">
    <source>
        <dbReference type="Proteomes" id="UP000199111"/>
    </source>
</evidence>
<dbReference type="Pfam" id="PF22624">
    <property type="entry name" value="AASDHPPT_N"/>
    <property type="match status" value="1"/>
</dbReference>
<dbReference type="GO" id="GO:0005829">
    <property type="term" value="C:cytosol"/>
    <property type="evidence" value="ECO:0007669"/>
    <property type="project" value="TreeGrafter"/>
</dbReference>
<organism evidence="5 6">
    <name type="scientific">Streptosporangium canum</name>
    <dbReference type="NCBI Taxonomy" id="324952"/>
    <lineage>
        <taxon>Bacteria</taxon>
        <taxon>Bacillati</taxon>
        <taxon>Actinomycetota</taxon>
        <taxon>Actinomycetes</taxon>
        <taxon>Streptosporangiales</taxon>
        <taxon>Streptosporangiaceae</taxon>
        <taxon>Streptosporangium</taxon>
    </lineage>
</organism>
<dbReference type="InterPro" id="IPR050559">
    <property type="entry name" value="P-Pant_transferase_sf"/>
</dbReference>
<dbReference type="AlphaFoldDB" id="A0A1I3ZGT3"/>
<dbReference type="GO" id="GO:0019878">
    <property type="term" value="P:lysine biosynthetic process via aminoadipic acid"/>
    <property type="evidence" value="ECO:0007669"/>
    <property type="project" value="TreeGrafter"/>
</dbReference>
<dbReference type="SUPFAM" id="SSF56214">
    <property type="entry name" value="4'-phosphopantetheinyl transferase"/>
    <property type="match status" value="2"/>
</dbReference>
<dbReference type="Pfam" id="PF01648">
    <property type="entry name" value="ACPS"/>
    <property type="match status" value="1"/>
</dbReference>
<dbReference type="GO" id="GO:0000287">
    <property type="term" value="F:magnesium ion binding"/>
    <property type="evidence" value="ECO:0007669"/>
    <property type="project" value="InterPro"/>
</dbReference>
<dbReference type="InterPro" id="IPR055066">
    <property type="entry name" value="AASDHPPT_N"/>
</dbReference>
<dbReference type="PANTHER" id="PTHR12215:SF10">
    <property type="entry name" value="L-AMINOADIPATE-SEMIALDEHYDE DEHYDROGENASE-PHOSPHOPANTETHEINYL TRANSFERASE"/>
    <property type="match status" value="1"/>
</dbReference>
<reference evidence="6" key="1">
    <citation type="submission" date="2016-10" db="EMBL/GenBank/DDBJ databases">
        <authorList>
            <person name="Varghese N."/>
            <person name="Submissions S."/>
        </authorList>
    </citation>
    <scope>NUCLEOTIDE SEQUENCE [LARGE SCALE GENOMIC DNA]</scope>
    <source>
        <strain evidence="6">CGMCC 4.2126</strain>
    </source>
</reference>
<keyword evidence="6" id="KW-1185">Reference proteome</keyword>
<comment type="similarity">
    <text evidence="1">Belongs to the P-Pant transferase superfamily. Gsp/Sfp/HetI/AcpT family.</text>
</comment>
<evidence type="ECO:0000259" key="4">
    <source>
        <dbReference type="Pfam" id="PF22624"/>
    </source>
</evidence>
<feature type="domain" description="4'-phosphopantetheinyl transferase" evidence="3">
    <location>
        <begin position="118"/>
        <end position="215"/>
    </location>
</feature>
<dbReference type="RefSeq" id="WP_093890132.1">
    <property type="nucleotide sequence ID" value="NZ_FOQY01000025.1"/>
</dbReference>
<dbReference type="PANTHER" id="PTHR12215">
    <property type="entry name" value="PHOSPHOPANTETHEINE TRANSFERASE"/>
    <property type="match status" value="1"/>
</dbReference>
<dbReference type="GeneID" id="96301501"/>
<dbReference type="EMBL" id="FOQY01000025">
    <property type="protein sequence ID" value="SFK43328.1"/>
    <property type="molecule type" value="Genomic_DNA"/>
</dbReference>
<dbReference type="InterPro" id="IPR008278">
    <property type="entry name" value="4-PPantetheinyl_Trfase_dom"/>
</dbReference>
<dbReference type="Proteomes" id="UP000199111">
    <property type="component" value="Unassembled WGS sequence"/>
</dbReference>
<evidence type="ECO:0000256" key="1">
    <source>
        <dbReference type="ARBA" id="ARBA00010990"/>
    </source>
</evidence>
<keyword evidence="2 5" id="KW-0808">Transferase</keyword>